<accession>A0A2C6KWZ2</accession>
<feature type="region of interest" description="Disordered" evidence="1">
    <location>
        <begin position="600"/>
        <end position="652"/>
    </location>
</feature>
<feature type="compositionally biased region" description="Basic and acidic residues" evidence="1">
    <location>
        <begin position="1"/>
        <end position="16"/>
    </location>
</feature>
<organism evidence="2 3">
    <name type="scientific">Cystoisospora suis</name>
    <dbReference type="NCBI Taxonomy" id="483139"/>
    <lineage>
        <taxon>Eukaryota</taxon>
        <taxon>Sar</taxon>
        <taxon>Alveolata</taxon>
        <taxon>Apicomplexa</taxon>
        <taxon>Conoidasida</taxon>
        <taxon>Coccidia</taxon>
        <taxon>Eucoccidiorida</taxon>
        <taxon>Eimeriorina</taxon>
        <taxon>Sarcocystidae</taxon>
        <taxon>Cystoisospora</taxon>
    </lineage>
</organism>
<feature type="compositionally biased region" description="Basic and acidic residues" evidence="1">
    <location>
        <begin position="634"/>
        <end position="652"/>
    </location>
</feature>
<gene>
    <name evidence="2" type="ORF">CSUI_005714</name>
</gene>
<feature type="compositionally biased region" description="Basic and acidic residues" evidence="1">
    <location>
        <begin position="859"/>
        <end position="876"/>
    </location>
</feature>
<feature type="compositionally biased region" description="Basic and acidic residues" evidence="1">
    <location>
        <begin position="1008"/>
        <end position="1022"/>
    </location>
</feature>
<sequence>MQDEDQKKLEMNEKQQIRRRREHKEEAKEECEIPTNSRDTDGPFSDHRRRNCMSLNEQIGVLDDKREGKDSTQPSREVLPSRHCRYEETRMKDGKGVRERSDGRLESEMSRLGRVDTDQRGGSTTHRTLCRENKRKDKRNHVSSETENEDKKEKAKEEECCKKKKSIEFAGNRALTRTSSFPGKDSKTATNGDSTSKTSKNQSGALSEREEFFFNPSWSESGSDVKRQTMLASPGEMRPRDDENTKEQQKSEEGRRRNERACGIQKESVLEDSSPNITGGEGTMKADSKAVKNSGDREERQHDAPDQKRQHSSHVVQPESDVKKKEKRFLKSTRVSFYRISSAPSDLSFKPEESPALPSHPSQTNSTLTSTRFWGDHEEERRDTSKCKDLRECLSPLLSQLRGRPPSTKEQQLSRRGIGGEEKGLGLSSRCFSHSDNLMNAIIEEERENEEEECDNEREPDGAYNNYCAAVPVNRTVSDRGPCSVRFLGKEKSSSDDEDEVFLLRFPSWSSRSRRARHERSSRMLPALWSKPWGVGDGGGEKFARFSSGSSPGTILSIERQTAIFKSSRPCAESLFQKRLLALSEDRRRRIIHEPHCQRGNRSCLSSGTAGKENGKTTTIEECQANGVDDDDDRRDRQRTHSTEKQEDRVYSAEEVVRNRTPSGEGNISYSTDGVQPLLSKLKVTGESSDGPPAVGSTCGGGVCVRKNEAVKRVGPVCSSIKKTEQSIEVQSYVKKAATHEQGEEWKNEAAAAKEFSPSSNKDTAAHGEKNVGEAVKSLKERTLVRRRNSWLNAAGGEGHVSTMSSPVARRPVGSHHGEYLSSLSSGKDSRHNIKKDVGGSPLCRGTNDSNRSTGKQPFAEDRWWMRSDKQKDKSKIVTRRGSLPGGSLLSMGSRSLFEGNGDARDPRVPPPYHSVQQAEAKVTNFLLKRRDDDTKIEDGATTEKGSSGTEPKPLDAKVRIGDVGRGHRVLKWAEKTKRAEAGDQTDEPAACLPPSLPGKPPVPHGSKLKEKPCSTPRKGDIEQGTLVQQGDGGDDNSQQEKFEGAPVGVCIARDSTTTARGVFWAEASEILVAGERTKVVYSDTKVPPGSFLRGRCDASVKSSAITSNSSQVAVQSDVTRYSSTVGEAQLTTEEVKHSQEQKDPRSDSSYYVDETEHDFKFHSGEMDDLPLPPLRRTDDIKVQTQHKLEVLESLKKGGSSGIIQHRFGDTCSAYLSKYQCTREKSSVQYELPSPLQHDAPQFEIWAEEATTDGTATRGKGSRGRVASSEGTGSRETTALSDALKYVKAEKKIEGPPSLGTPESETGQKHLTPVGHTQISILKKQHSTRGVDGLPLRSGEVSAHQAVPVLDQAARTSSSREGDRGESSTICSGGAGDVRNTLSCMDGPRSGGDTCASNAKPLTGTRSYLSHKGFAEASSTSPHKTGCFFPSEEHHHSHLYASRPRASSLLQGAEPSPYHGCNGRPRHHRGGVGCAGEYAVSQGTLNAKRSSSYGEVTCGENSLVQPVTRSMSLHW</sequence>
<feature type="compositionally biased region" description="Basic and acidic residues" evidence="1">
    <location>
        <begin position="284"/>
        <end position="309"/>
    </location>
</feature>
<feature type="compositionally biased region" description="Basic and acidic residues" evidence="1">
    <location>
        <begin position="929"/>
        <end position="939"/>
    </location>
</feature>
<dbReference type="Proteomes" id="UP000221165">
    <property type="component" value="Unassembled WGS sequence"/>
</dbReference>
<feature type="region of interest" description="Disordered" evidence="1">
    <location>
        <begin position="1251"/>
        <end position="1279"/>
    </location>
</feature>
<feature type="compositionally biased region" description="Basic and acidic residues" evidence="1">
    <location>
        <begin position="374"/>
        <end position="386"/>
    </location>
</feature>
<feature type="region of interest" description="Disordered" evidence="1">
    <location>
        <begin position="976"/>
        <end position="1040"/>
    </location>
</feature>
<dbReference type="RefSeq" id="XP_067922141.1">
    <property type="nucleotide sequence ID" value="XM_068065884.1"/>
</dbReference>
<reference evidence="2 3" key="1">
    <citation type="journal article" date="2017" name="Int. J. Parasitol.">
        <title>The genome of the protozoan parasite Cystoisospora suis and a reverse vaccinology approach to identify vaccine candidates.</title>
        <authorList>
            <person name="Palmieri N."/>
            <person name="Shrestha A."/>
            <person name="Ruttkowski B."/>
            <person name="Beck T."/>
            <person name="Vogl C."/>
            <person name="Tomley F."/>
            <person name="Blake D.P."/>
            <person name="Joachim A."/>
        </authorList>
    </citation>
    <scope>NUCLEOTIDE SEQUENCE [LARGE SCALE GENOMIC DNA]</scope>
    <source>
        <strain evidence="2 3">Wien I</strain>
    </source>
</reference>
<feature type="region of interest" description="Disordered" evidence="1">
    <location>
        <begin position="340"/>
        <end position="386"/>
    </location>
</feature>
<dbReference type="GeneID" id="94429095"/>
<dbReference type="EMBL" id="MIGC01002755">
    <property type="protein sequence ID" value="PHJ20453.1"/>
    <property type="molecule type" value="Genomic_DNA"/>
</dbReference>
<feature type="region of interest" description="Disordered" evidence="1">
    <location>
        <begin position="929"/>
        <end position="957"/>
    </location>
</feature>
<feature type="compositionally biased region" description="Basic and acidic residues" evidence="1">
    <location>
        <begin position="129"/>
        <end position="161"/>
    </location>
</feature>
<evidence type="ECO:0000256" key="1">
    <source>
        <dbReference type="SAM" id="MobiDB-lite"/>
    </source>
</evidence>
<dbReference type="VEuPathDB" id="ToxoDB:CSUI_005714"/>
<feature type="region of interest" description="Disordered" evidence="1">
    <location>
        <begin position="400"/>
        <end position="421"/>
    </location>
</feature>
<feature type="compositionally biased region" description="Basic and acidic residues" evidence="1">
    <location>
        <begin position="237"/>
        <end position="260"/>
    </location>
</feature>
<feature type="compositionally biased region" description="Basic and acidic residues" evidence="1">
    <location>
        <begin position="828"/>
        <end position="838"/>
    </location>
</feature>
<feature type="compositionally biased region" description="Polar residues" evidence="1">
    <location>
        <begin position="188"/>
        <end position="205"/>
    </location>
</feature>
<evidence type="ECO:0000313" key="3">
    <source>
        <dbReference type="Proteomes" id="UP000221165"/>
    </source>
</evidence>
<feature type="region of interest" description="Disordered" evidence="1">
    <location>
        <begin position="811"/>
        <end position="915"/>
    </location>
</feature>
<feature type="compositionally biased region" description="Basic and acidic residues" evidence="1">
    <location>
        <begin position="1134"/>
        <end position="1147"/>
    </location>
</feature>
<feature type="compositionally biased region" description="Polar residues" evidence="1">
    <location>
        <begin position="600"/>
        <end position="609"/>
    </location>
</feature>
<feature type="region of interest" description="Disordered" evidence="1">
    <location>
        <begin position="1130"/>
        <end position="1151"/>
    </location>
</feature>
<feature type="compositionally biased region" description="Polar residues" evidence="1">
    <location>
        <begin position="847"/>
        <end position="856"/>
    </location>
</feature>
<keyword evidence="3" id="KW-1185">Reference proteome</keyword>
<feature type="region of interest" description="Disordered" evidence="1">
    <location>
        <begin position="744"/>
        <end position="775"/>
    </location>
</feature>
<name>A0A2C6KWZ2_9APIC</name>
<proteinExistence type="predicted"/>
<feature type="compositionally biased region" description="Polar residues" evidence="1">
    <location>
        <begin position="360"/>
        <end position="372"/>
    </location>
</feature>
<evidence type="ECO:0000313" key="2">
    <source>
        <dbReference type="EMBL" id="PHJ20453.1"/>
    </source>
</evidence>
<feature type="compositionally biased region" description="Polar residues" evidence="1">
    <location>
        <begin position="1269"/>
        <end position="1279"/>
    </location>
</feature>
<feature type="region of interest" description="Disordered" evidence="1">
    <location>
        <begin position="1"/>
        <end position="328"/>
    </location>
</feature>
<protein>
    <submittedName>
        <fullName evidence="2">Uncharacterized protein</fullName>
    </submittedName>
</protein>
<feature type="compositionally biased region" description="Basic and acidic residues" evidence="1">
    <location>
        <begin position="764"/>
        <end position="775"/>
    </location>
</feature>
<comment type="caution">
    <text evidence="2">The sequence shown here is derived from an EMBL/GenBank/DDBJ whole genome shotgun (WGS) entry which is preliminary data.</text>
</comment>
<feature type="region of interest" description="Disordered" evidence="1">
    <location>
        <begin position="1291"/>
        <end position="1310"/>
    </location>
</feature>
<feature type="region of interest" description="Disordered" evidence="1">
    <location>
        <begin position="1342"/>
        <end position="1373"/>
    </location>
</feature>
<feature type="compositionally biased region" description="Basic and acidic residues" evidence="1">
    <location>
        <begin position="84"/>
        <end position="119"/>
    </location>
</feature>
<feature type="compositionally biased region" description="Low complexity" evidence="1">
    <location>
        <begin position="880"/>
        <end position="897"/>
    </location>
</feature>
<feature type="compositionally biased region" description="Pro residues" evidence="1">
    <location>
        <begin position="995"/>
        <end position="1004"/>
    </location>
</feature>